<dbReference type="Gene3D" id="3.40.50.1820">
    <property type="entry name" value="alpha/beta hydrolase"/>
    <property type="match status" value="1"/>
</dbReference>
<evidence type="ECO:0000313" key="1">
    <source>
        <dbReference type="EMBL" id="OUM87927.1"/>
    </source>
</evidence>
<gene>
    <name evidence="1" type="ORF">BAA01_10810</name>
</gene>
<proteinExistence type="predicted"/>
<protein>
    <recommendedName>
        <fullName evidence="3">Dienelactone hydrolase domain-containing protein</fullName>
    </recommendedName>
</protein>
<reference evidence="2" key="1">
    <citation type="submission" date="2016-06" db="EMBL/GenBank/DDBJ databases">
        <authorList>
            <person name="Nascimento L."/>
            <person name="Pereira R.V."/>
            <person name="Martins L.F."/>
            <person name="Quaggio R.B."/>
            <person name="Silva A.M."/>
            <person name="Setubal J.C."/>
        </authorList>
    </citation>
    <scope>NUCLEOTIDE SEQUENCE [LARGE SCALE GENOMIC DNA]</scope>
</reference>
<evidence type="ECO:0008006" key="3">
    <source>
        <dbReference type="Google" id="ProtNLM"/>
    </source>
</evidence>
<dbReference type="InterPro" id="IPR029058">
    <property type="entry name" value="AB_hydrolase_fold"/>
</dbReference>
<accession>A0A1Y3PP44</accession>
<sequence length="84" mass="9372">MLTIFGEADPFVNTSVDAPLTEQLLKQGGNDKYRIEIIPGTNHWFMEVGRCMPPHAMETKHEFSPKVLEILSGSTNGITVWVKA</sequence>
<dbReference type="Proteomes" id="UP000196475">
    <property type="component" value="Unassembled WGS sequence"/>
</dbReference>
<dbReference type="AlphaFoldDB" id="A0A1Y3PP44"/>
<dbReference type="EMBL" id="LZRT01000067">
    <property type="protein sequence ID" value="OUM87927.1"/>
    <property type="molecule type" value="Genomic_DNA"/>
</dbReference>
<name>A0A1Y3PP44_9BACI</name>
<organism evidence="1 2">
    <name type="scientific">Bacillus thermozeamaize</name>
    <dbReference type="NCBI Taxonomy" id="230954"/>
    <lineage>
        <taxon>Bacteria</taxon>
        <taxon>Bacillati</taxon>
        <taxon>Bacillota</taxon>
        <taxon>Bacilli</taxon>
        <taxon>Bacillales</taxon>
        <taxon>Bacillaceae</taxon>
        <taxon>Bacillus</taxon>
    </lineage>
</organism>
<evidence type="ECO:0000313" key="2">
    <source>
        <dbReference type="Proteomes" id="UP000196475"/>
    </source>
</evidence>
<dbReference type="SUPFAM" id="SSF53474">
    <property type="entry name" value="alpha/beta-Hydrolases"/>
    <property type="match status" value="1"/>
</dbReference>
<comment type="caution">
    <text evidence="1">The sequence shown here is derived from an EMBL/GenBank/DDBJ whole genome shotgun (WGS) entry which is preliminary data.</text>
</comment>